<dbReference type="Gene3D" id="1.10.10.10">
    <property type="entry name" value="Winged helix-like DNA-binding domain superfamily/Winged helix DNA-binding domain"/>
    <property type="match status" value="1"/>
</dbReference>
<sequence length="272" mass="29173">MRENQEGRSSGMSVRARQLAIAKAVMTGDAATAEELAGLIGVSVMTIYRDVSILEDCGVLRRNRGRIVAVVNGLHAVDAIFRVEQGAEEKRIIARAGASLVAPGSSVLLDDSSAGVWLFRSLDRVDTLTIVTNSLLIANQAISEKVSGLVIIGGEYRPWAHSSMGAITLEALKRITTDYCFLSAPGIVAMSCVHPYEDVAEVKRAMLRAGNESVLLADHAKFTRRGIFRFADVGEFDHVIVDSGTPGPIVSELRRRSPDVIVAGDEPVTAES</sequence>
<dbReference type="InterPro" id="IPR036388">
    <property type="entry name" value="WH-like_DNA-bd_sf"/>
</dbReference>
<dbReference type="PROSITE" id="PS51000">
    <property type="entry name" value="HTH_DEOR_2"/>
    <property type="match status" value="1"/>
</dbReference>
<organism evidence="7 8">
    <name type="scientific">Propionibacterium ruminifibrarum</name>
    <dbReference type="NCBI Taxonomy" id="1962131"/>
    <lineage>
        <taxon>Bacteria</taxon>
        <taxon>Bacillati</taxon>
        <taxon>Actinomycetota</taxon>
        <taxon>Actinomycetes</taxon>
        <taxon>Propionibacteriales</taxon>
        <taxon>Propionibacteriaceae</taxon>
        <taxon>Propionibacterium</taxon>
    </lineage>
</organism>
<dbReference type="Proteomes" id="UP000265962">
    <property type="component" value="Unassembled WGS sequence"/>
</dbReference>
<feature type="domain" description="HTH deoR-type" evidence="6">
    <location>
        <begin position="14"/>
        <end position="69"/>
    </location>
</feature>
<dbReference type="InterPro" id="IPR050313">
    <property type="entry name" value="Carb_Metab_HTH_regulators"/>
</dbReference>
<evidence type="ECO:0000256" key="5">
    <source>
        <dbReference type="ARBA" id="ARBA00024937"/>
    </source>
</evidence>
<keyword evidence="4" id="KW-0804">Transcription</keyword>
<dbReference type="PANTHER" id="PTHR30363:SF4">
    <property type="entry name" value="GLYCEROL-3-PHOSPHATE REGULON REPRESSOR"/>
    <property type="match status" value="1"/>
</dbReference>
<name>A0A375I3U3_9ACTN</name>
<dbReference type="GO" id="GO:0003700">
    <property type="term" value="F:DNA-binding transcription factor activity"/>
    <property type="evidence" value="ECO:0007669"/>
    <property type="project" value="InterPro"/>
</dbReference>
<accession>A0A375I3U3</accession>
<dbReference type="Pfam" id="PF00455">
    <property type="entry name" value="DeoRC"/>
    <property type="match status" value="1"/>
</dbReference>
<dbReference type="SMART" id="SM00420">
    <property type="entry name" value="HTH_DEOR"/>
    <property type="match status" value="1"/>
</dbReference>
<protein>
    <recommendedName>
        <fullName evidence="1">Lactose phosphotransferase system repressor</fullName>
    </recommendedName>
</protein>
<evidence type="ECO:0000256" key="3">
    <source>
        <dbReference type="ARBA" id="ARBA00023015"/>
    </source>
</evidence>
<dbReference type="SMART" id="SM01134">
    <property type="entry name" value="DeoRC"/>
    <property type="match status" value="1"/>
</dbReference>
<evidence type="ECO:0000259" key="6">
    <source>
        <dbReference type="PROSITE" id="PS51000"/>
    </source>
</evidence>
<evidence type="ECO:0000313" key="7">
    <source>
        <dbReference type="EMBL" id="SPF69523.1"/>
    </source>
</evidence>
<keyword evidence="2" id="KW-0678">Repressor</keyword>
<evidence type="ECO:0000256" key="2">
    <source>
        <dbReference type="ARBA" id="ARBA00022491"/>
    </source>
</evidence>
<dbReference type="InterPro" id="IPR036390">
    <property type="entry name" value="WH_DNA-bd_sf"/>
</dbReference>
<evidence type="ECO:0000256" key="1">
    <source>
        <dbReference type="ARBA" id="ARBA00021390"/>
    </source>
</evidence>
<dbReference type="AlphaFoldDB" id="A0A375I3U3"/>
<gene>
    <name evidence="7" type="ORF">PROPJV5_2509</name>
</gene>
<dbReference type="RefSeq" id="WP_420812736.1">
    <property type="nucleotide sequence ID" value="NZ_OMOH01000016.1"/>
</dbReference>
<evidence type="ECO:0000256" key="4">
    <source>
        <dbReference type="ARBA" id="ARBA00023163"/>
    </source>
</evidence>
<reference evidence="8" key="1">
    <citation type="submission" date="2018-02" db="EMBL/GenBank/DDBJ databases">
        <authorList>
            <person name="Hornung B."/>
        </authorList>
    </citation>
    <scope>NUCLEOTIDE SEQUENCE [LARGE SCALE GENOMIC DNA]</scope>
</reference>
<dbReference type="SUPFAM" id="SSF46785">
    <property type="entry name" value="Winged helix' DNA-binding domain"/>
    <property type="match status" value="1"/>
</dbReference>
<evidence type="ECO:0000313" key="8">
    <source>
        <dbReference type="Proteomes" id="UP000265962"/>
    </source>
</evidence>
<keyword evidence="8" id="KW-1185">Reference proteome</keyword>
<dbReference type="PANTHER" id="PTHR30363">
    <property type="entry name" value="HTH-TYPE TRANSCRIPTIONAL REGULATOR SRLR-RELATED"/>
    <property type="match status" value="1"/>
</dbReference>
<dbReference type="EMBL" id="OMOH01000016">
    <property type="protein sequence ID" value="SPF69523.1"/>
    <property type="molecule type" value="Genomic_DNA"/>
</dbReference>
<dbReference type="InterPro" id="IPR014036">
    <property type="entry name" value="DeoR-like_C"/>
</dbReference>
<dbReference type="SUPFAM" id="SSF100950">
    <property type="entry name" value="NagB/RpiA/CoA transferase-like"/>
    <property type="match status" value="1"/>
</dbReference>
<comment type="function">
    <text evidence="5">Repressor of the lactose catabolism operon. Galactose-6-phosphate is the inducer.</text>
</comment>
<dbReference type="InterPro" id="IPR037171">
    <property type="entry name" value="NagB/RpiA_transferase-like"/>
</dbReference>
<proteinExistence type="predicted"/>
<dbReference type="InterPro" id="IPR001034">
    <property type="entry name" value="DeoR_HTH"/>
</dbReference>
<dbReference type="Pfam" id="PF08220">
    <property type="entry name" value="HTH_DeoR"/>
    <property type="match status" value="1"/>
</dbReference>
<keyword evidence="3" id="KW-0805">Transcription regulation</keyword>